<organism evidence="1 2">
    <name type="scientific">bacterium (Candidatus Blackallbacteria) CG17_big_fil_post_rev_8_21_14_2_50_48_46</name>
    <dbReference type="NCBI Taxonomy" id="2014261"/>
    <lineage>
        <taxon>Bacteria</taxon>
        <taxon>Candidatus Blackallbacteria</taxon>
    </lineage>
</organism>
<sequence length="234" mass="26654">MAFNAEFIKQNLRFSTLLKAFLCGVALFLIPAEAPVRKHEMVVLYTSRDPILPDLPKSCCLWVPLENFQNSHDRARIVIVAGHGLPPYYAGFEKKIIAQAVRTYQPELIVMNSCYGASSDIFQAFTDQGLFSRVVAAPFPIYQPGFIFEPAFLAQERSLEEKIMAIRTDPSYPLVRWRLNAERLAELQAQVDQLPSEALKKRLRRVQPALVRMPFPSFQENKSEILVPVPVSRF</sequence>
<dbReference type="Proteomes" id="UP000231019">
    <property type="component" value="Unassembled WGS sequence"/>
</dbReference>
<dbReference type="AlphaFoldDB" id="A0A2M7GAH4"/>
<proteinExistence type="predicted"/>
<protein>
    <submittedName>
        <fullName evidence="1">Uncharacterized protein</fullName>
    </submittedName>
</protein>
<evidence type="ECO:0000313" key="1">
    <source>
        <dbReference type="EMBL" id="PIW19094.1"/>
    </source>
</evidence>
<gene>
    <name evidence="1" type="ORF">COW36_02990</name>
</gene>
<accession>A0A2M7GAH4</accession>
<dbReference type="EMBL" id="PFFQ01000006">
    <property type="protein sequence ID" value="PIW19094.1"/>
    <property type="molecule type" value="Genomic_DNA"/>
</dbReference>
<evidence type="ECO:0000313" key="2">
    <source>
        <dbReference type="Proteomes" id="UP000231019"/>
    </source>
</evidence>
<reference evidence="1 2" key="1">
    <citation type="submission" date="2017-09" db="EMBL/GenBank/DDBJ databases">
        <title>Depth-based differentiation of microbial function through sediment-hosted aquifers and enrichment of novel symbionts in the deep terrestrial subsurface.</title>
        <authorList>
            <person name="Probst A.J."/>
            <person name="Ladd B."/>
            <person name="Jarett J.K."/>
            <person name="Geller-Mcgrath D.E."/>
            <person name="Sieber C.M."/>
            <person name="Emerson J.B."/>
            <person name="Anantharaman K."/>
            <person name="Thomas B.C."/>
            <person name="Malmstrom R."/>
            <person name="Stieglmeier M."/>
            <person name="Klingl A."/>
            <person name="Woyke T."/>
            <person name="Ryan C.M."/>
            <person name="Banfield J.F."/>
        </authorList>
    </citation>
    <scope>NUCLEOTIDE SEQUENCE [LARGE SCALE GENOMIC DNA]</scope>
    <source>
        <strain evidence="1">CG17_big_fil_post_rev_8_21_14_2_50_48_46</strain>
    </source>
</reference>
<comment type="caution">
    <text evidence="1">The sequence shown here is derived from an EMBL/GenBank/DDBJ whole genome shotgun (WGS) entry which is preliminary data.</text>
</comment>
<name>A0A2M7GAH4_9BACT</name>